<dbReference type="AlphaFoldDB" id="F5RQF3"/>
<proteinExistence type="predicted"/>
<protein>
    <submittedName>
        <fullName evidence="2">Thioesterase</fullName>
    </submittedName>
</protein>
<dbReference type="PANTHER" id="PTHR36934">
    <property type="entry name" value="BLR0278 PROTEIN"/>
    <property type="match status" value="1"/>
</dbReference>
<dbReference type="EMBL" id="AFHQ01000060">
    <property type="protein sequence ID" value="EGK56987.1"/>
    <property type="molecule type" value="Genomic_DNA"/>
</dbReference>
<dbReference type="InterPro" id="IPR054485">
    <property type="entry name" value="FlK-like_dom"/>
</dbReference>
<dbReference type="InterPro" id="IPR025540">
    <property type="entry name" value="FlK"/>
</dbReference>
<evidence type="ECO:0000259" key="1">
    <source>
        <dbReference type="Pfam" id="PF22636"/>
    </source>
</evidence>
<dbReference type="Gene3D" id="3.10.129.10">
    <property type="entry name" value="Hotdog Thioesterase"/>
    <property type="match status" value="1"/>
</dbReference>
<evidence type="ECO:0000313" key="2">
    <source>
        <dbReference type="EMBL" id="EGK56987.1"/>
    </source>
</evidence>
<name>F5RQF3_9FIRM</name>
<sequence>MIYIFLDRYVYCVYNVRRRWCAAIDMGEDAVSIQRRIYMDYTSKIAVGMTHEAVDTVTDANTAVTVGSGSLAVYATPAMAALMERAAAELCQMNCPEGWTTVGTELHIKHRAATPTGLTVRAIAEVTTVDGRAISLKVTAYDEREEIGSGTHTRFAVSVEKFMAKTEGKR</sequence>
<dbReference type="SUPFAM" id="SSF54637">
    <property type="entry name" value="Thioesterase/thiol ester dehydrase-isomerase"/>
    <property type="match status" value="1"/>
</dbReference>
<comment type="caution">
    <text evidence="2">The sequence shown here is derived from an EMBL/GenBank/DDBJ whole genome shotgun (WGS) entry which is preliminary data.</text>
</comment>
<accession>F5RQF3</accession>
<feature type="domain" description="Fluoroacetyl-CoA-specific thioesterase-like" evidence="1">
    <location>
        <begin position="57"/>
        <end position="159"/>
    </location>
</feature>
<dbReference type="PANTHER" id="PTHR36934:SF1">
    <property type="entry name" value="THIOESTERASE DOMAIN-CONTAINING PROTEIN"/>
    <property type="match status" value="1"/>
</dbReference>
<dbReference type="HOGENOM" id="CLU_119426_0_1_9"/>
<dbReference type="eggNOG" id="COG5496">
    <property type="taxonomic scope" value="Bacteria"/>
</dbReference>
<dbReference type="Pfam" id="PF22636">
    <property type="entry name" value="FlK"/>
    <property type="match status" value="1"/>
</dbReference>
<dbReference type="STRING" id="888060.HMPREF9081_2489"/>
<reference evidence="2 3" key="1">
    <citation type="submission" date="2011-04" db="EMBL/GenBank/DDBJ databases">
        <authorList>
            <person name="Muzny D."/>
            <person name="Qin X."/>
            <person name="Deng J."/>
            <person name="Jiang H."/>
            <person name="Liu Y."/>
            <person name="Qu J."/>
            <person name="Song X.-Z."/>
            <person name="Zhang L."/>
            <person name="Thornton R."/>
            <person name="Coyle M."/>
            <person name="Francisco L."/>
            <person name="Jackson L."/>
            <person name="Javaid M."/>
            <person name="Korchina V."/>
            <person name="Kovar C."/>
            <person name="Mata R."/>
            <person name="Mathew T."/>
            <person name="Ngo R."/>
            <person name="Nguyen L."/>
            <person name="Nguyen N."/>
            <person name="Okwuonu G."/>
            <person name="Ongeri F."/>
            <person name="Pham C."/>
            <person name="Simmons D."/>
            <person name="Wilczek-Boney K."/>
            <person name="Hale W."/>
            <person name="Jakkamsetti A."/>
            <person name="Pham P."/>
            <person name="Ruth R."/>
            <person name="San Lucas F."/>
            <person name="Warren J."/>
            <person name="Zhang J."/>
            <person name="Zhao Z."/>
            <person name="Zhou C."/>
            <person name="Zhu D."/>
            <person name="Lee S."/>
            <person name="Bess C."/>
            <person name="Blankenburg K."/>
            <person name="Forbes L."/>
            <person name="Fu Q."/>
            <person name="Gubbala S."/>
            <person name="Hirani K."/>
            <person name="Jayaseelan J.C."/>
            <person name="Lara F."/>
            <person name="Munidasa M."/>
            <person name="Palculict T."/>
            <person name="Patil S."/>
            <person name="Pu L.-L."/>
            <person name="Saada N."/>
            <person name="Tang L."/>
            <person name="Weissenberger G."/>
            <person name="Zhu Y."/>
            <person name="Hemphill L."/>
            <person name="Shang Y."/>
            <person name="Youmans B."/>
            <person name="Ayvaz T."/>
            <person name="Ross M."/>
            <person name="Santibanez J."/>
            <person name="Aqrawi P."/>
            <person name="Gross S."/>
            <person name="Joshi V."/>
            <person name="Fowler G."/>
            <person name="Nazareth L."/>
            <person name="Reid J."/>
            <person name="Worley K."/>
            <person name="Petrosino J."/>
            <person name="Highlander S."/>
            <person name="Gibbs R."/>
        </authorList>
    </citation>
    <scope>NUCLEOTIDE SEQUENCE [LARGE SCALE GENOMIC DNA]</scope>
    <source>
        <strain evidence="2 3">DSM 2778</strain>
    </source>
</reference>
<dbReference type="Proteomes" id="UP000004067">
    <property type="component" value="Unassembled WGS sequence"/>
</dbReference>
<evidence type="ECO:0000313" key="3">
    <source>
        <dbReference type="Proteomes" id="UP000004067"/>
    </source>
</evidence>
<dbReference type="InterPro" id="IPR029069">
    <property type="entry name" value="HotDog_dom_sf"/>
</dbReference>
<keyword evidence="3" id="KW-1185">Reference proteome</keyword>
<gene>
    <name evidence="2" type="ORF">HMPREF9081_2489</name>
</gene>
<organism evidence="2 3">
    <name type="scientific">Centipeda periodontii DSM 2778</name>
    <dbReference type="NCBI Taxonomy" id="888060"/>
    <lineage>
        <taxon>Bacteria</taxon>
        <taxon>Bacillati</taxon>
        <taxon>Bacillota</taxon>
        <taxon>Negativicutes</taxon>
        <taxon>Selenomonadales</taxon>
        <taxon>Selenomonadaceae</taxon>
        <taxon>Centipeda</taxon>
    </lineage>
</organism>